<gene>
    <name evidence="2" type="ORF">Nepgr_014689</name>
</gene>
<dbReference type="Proteomes" id="UP001279734">
    <property type="component" value="Unassembled WGS sequence"/>
</dbReference>
<dbReference type="EMBL" id="BSYO01000012">
    <property type="protein sequence ID" value="GMH12848.1"/>
    <property type="molecule type" value="Genomic_DNA"/>
</dbReference>
<keyword evidence="3" id="KW-1185">Reference proteome</keyword>
<accession>A0AAD3SKH0</accession>
<evidence type="ECO:0000313" key="3">
    <source>
        <dbReference type="Proteomes" id="UP001279734"/>
    </source>
</evidence>
<organism evidence="2 3">
    <name type="scientific">Nepenthes gracilis</name>
    <name type="common">Slender pitcher plant</name>
    <dbReference type="NCBI Taxonomy" id="150966"/>
    <lineage>
        <taxon>Eukaryota</taxon>
        <taxon>Viridiplantae</taxon>
        <taxon>Streptophyta</taxon>
        <taxon>Embryophyta</taxon>
        <taxon>Tracheophyta</taxon>
        <taxon>Spermatophyta</taxon>
        <taxon>Magnoliopsida</taxon>
        <taxon>eudicotyledons</taxon>
        <taxon>Gunneridae</taxon>
        <taxon>Pentapetalae</taxon>
        <taxon>Caryophyllales</taxon>
        <taxon>Nepenthaceae</taxon>
        <taxon>Nepenthes</taxon>
    </lineage>
</organism>
<dbReference type="AlphaFoldDB" id="A0AAD3SKH0"/>
<name>A0AAD3SKH0_NEPGR</name>
<feature type="region of interest" description="Disordered" evidence="1">
    <location>
        <begin position="75"/>
        <end position="111"/>
    </location>
</feature>
<reference evidence="2" key="1">
    <citation type="submission" date="2023-05" db="EMBL/GenBank/DDBJ databases">
        <title>Nepenthes gracilis genome sequencing.</title>
        <authorList>
            <person name="Fukushima K."/>
        </authorList>
    </citation>
    <scope>NUCLEOTIDE SEQUENCE</scope>
    <source>
        <strain evidence="2">SING2019-196</strain>
    </source>
</reference>
<proteinExistence type="predicted"/>
<sequence length="111" mass="13040">MRLHKTTQQKDLNSAEAAIEQLQQTKERIGYHNFKRHEISFQPLKAFQDHDRVVVDRPLRFPSLAARITPRRIQVGTNRTPKPDHSKIAARNKSKWASYMENHNPKKDDKT</sequence>
<comment type="caution">
    <text evidence="2">The sequence shown here is derived from an EMBL/GenBank/DDBJ whole genome shotgun (WGS) entry which is preliminary data.</text>
</comment>
<evidence type="ECO:0000313" key="2">
    <source>
        <dbReference type="EMBL" id="GMH12848.1"/>
    </source>
</evidence>
<evidence type="ECO:0000256" key="1">
    <source>
        <dbReference type="SAM" id="MobiDB-lite"/>
    </source>
</evidence>
<protein>
    <submittedName>
        <fullName evidence="2">Uncharacterized protein</fullName>
    </submittedName>
</protein>